<reference evidence="6 7" key="2">
    <citation type="journal article" date="2017" name="Genome Biol.">
        <title>New reference genome sequences of hot pepper reveal the massive evolution of plant disease-resistance genes by retroduplication.</title>
        <authorList>
            <person name="Kim S."/>
            <person name="Park J."/>
            <person name="Yeom S.I."/>
            <person name="Kim Y.M."/>
            <person name="Seo E."/>
            <person name="Kim K.T."/>
            <person name="Kim M.S."/>
            <person name="Lee J.M."/>
            <person name="Cheong K."/>
            <person name="Shin H.S."/>
            <person name="Kim S.B."/>
            <person name="Han K."/>
            <person name="Lee J."/>
            <person name="Park M."/>
            <person name="Lee H.A."/>
            <person name="Lee H.Y."/>
            <person name="Lee Y."/>
            <person name="Oh S."/>
            <person name="Lee J.H."/>
            <person name="Choi E."/>
            <person name="Choi E."/>
            <person name="Lee S.E."/>
            <person name="Jeon J."/>
            <person name="Kim H."/>
            <person name="Choi G."/>
            <person name="Song H."/>
            <person name="Lee J."/>
            <person name="Lee S.C."/>
            <person name="Kwon J.K."/>
            <person name="Lee H.Y."/>
            <person name="Koo N."/>
            <person name="Hong Y."/>
            <person name="Kim R.W."/>
            <person name="Kang W.H."/>
            <person name="Huh J.H."/>
            <person name="Kang B.C."/>
            <person name="Yang T.J."/>
            <person name="Lee Y.H."/>
            <person name="Bennetzen J.L."/>
            <person name="Choi D."/>
        </authorList>
    </citation>
    <scope>NUCLEOTIDE SEQUENCE [LARGE SCALE GENOMIC DNA]</scope>
    <source>
        <strain evidence="7">cv. CM334</strain>
    </source>
</reference>
<dbReference type="InterPro" id="IPR011009">
    <property type="entry name" value="Kinase-like_dom_sf"/>
</dbReference>
<evidence type="ECO:0000256" key="1">
    <source>
        <dbReference type="ARBA" id="ARBA00022527"/>
    </source>
</evidence>
<dbReference type="AlphaFoldDB" id="A0A2G2ZUW4"/>
<evidence type="ECO:0000313" key="6">
    <source>
        <dbReference type="EMBL" id="PHT85762.1"/>
    </source>
</evidence>
<dbReference type="Gene3D" id="1.10.510.10">
    <property type="entry name" value="Transferase(Phosphotransferase) domain 1"/>
    <property type="match status" value="1"/>
</dbReference>
<keyword evidence="7" id="KW-1185">Reference proteome</keyword>
<protein>
    <submittedName>
        <fullName evidence="6">Uncharacterized protein</fullName>
    </submittedName>
</protein>
<proteinExistence type="predicted"/>
<dbReference type="PANTHER" id="PTHR43895">
    <property type="entry name" value="CALCIUM/CALMODULIN-DEPENDENT PROTEIN KINASE KINASE-RELATED"/>
    <property type="match status" value="1"/>
</dbReference>
<evidence type="ECO:0000256" key="3">
    <source>
        <dbReference type="ARBA" id="ARBA00022741"/>
    </source>
</evidence>
<keyword evidence="2" id="KW-0808">Transferase</keyword>
<keyword evidence="3" id="KW-0547">Nucleotide-binding</keyword>
<sequence length="155" mass="17481">MTQSLYSVVDPIASTLLKLRMINDFSPLLSFISSPAGVPEIKYGGALVGTHLQKPHGVWLDISSPICDVLISDSPPCRSNYAMVSFIPPVIRHKRILFRSNLPNMYKAIHRGEFVFPDWVSKPARRIINRLLNPNPETRYGIEELMNTLSFKKSS</sequence>
<comment type="caution">
    <text evidence="6">The sequence shown here is derived from an EMBL/GenBank/DDBJ whole genome shotgun (WGS) entry which is preliminary data.</text>
</comment>
<keyword evidence="5" id="KW-0067">ATP-binding</keyword>
<name>A0A2G2ZUW4_CAPAN</name>
<keyword evidence="4" id="KW-0418">Kinase</keyword>
<dbReference type="SMR" id="A0A2G2ZUW4"/>
<keyword evidence="1" id="KW-0723">Serine/threonine-protein kinase</keyword>
<evidence type="ECO:0000256" key="4">
    <source>
        <dbReference type="ARBA" id="ARBA00022777"/>
    </source>
</evidence>
<dbReference type="Proteomes" id="UP000222542">
    <property type="component" value="Unassembled WGS sequence"/>
</dbReference>
<evidence type="ECO:0000256" key="5">
    <source>
        <dbReference type="ARBA" id="ARBA00022840"/>
    </source>
</evidence>
<evidence type="ECO:0000313" key="7">
    <source>
        <dbReference type="Proteomes" id="UP000222542"/>
    </source>
</evidence>
<dbReference type="SUPFAM" id="SSF56112">
    <property type="entry name" value="Protein kinase-like (PK-like)"/>
    <property type="match status" value="1"/>
</dbReference>
<evidence type="ECO:0000256" key="2">
    <source>
        <dbReference type="ARBA" id="ARBA00022679"/>
    </source>
</evidence>
<reference evidence="6 7" key="1">
    <citation type="journal article" date="2014" name="Nat. Genet.">
        <title>Genome sequence of the hot pepper provides insights into the evolution of pungency in Capsicum species.</title>
        <authorList>
            <person name="Kim S."/>
            <person name="Park M."/>
            <person name="Yeom S.I."/>
            <person name="Kim Y.M."/>
            <person name="Lee J.M."/>
            <person name="Lee H.A."/>
            <person name="Seo E."/>
            <person name="Choi J."/>
            <person name="Cheong K."/>
            <person name="Kim K.T."/>
            <person name="Jung K."/>
            <person name="Lee G.W."/>
            <person name="Oh S.K."/>
            <person name="Bae C."/>
            <person name="Kim S.B."/>
            <person name="Lee H.Y."/>
            <person name="Kim S.Y."/>
            <person name="Kim M.S."/>
            <person name="Kang B.C."/>
            <person name="Jo Y.D."/>
            <person name="Yang H.B."/>
            <person name="Jeong H.J."/>
            <person name="Kang W.H."/>
            <person name="Kwon J.K."/>
            <person name="Shin C."/>
            <person name="Lim J.Y."/>
            <person name="Park J.H."/>
            <person name="Huh J.H."/>
            <person name="Kim J.S."/>
            <person name="Kim B.D."/>
            <person name="Cohen O."/>
            <person name="Paran I."/>
            <person name="Suh M.C."/>
            <person name="Lee S.B."/>
            <person name="Kim Y.K."/>
            <person name="Shin Y."/>
            <person name="Noh S.J."/>
            <person name="Park J."/>
            <person name="Seo Y.S."/>
            <person name="Kwon S.Y."/>
            <person name="Kim H.A."/>
            <person name="Park J.M."/>
            <person name="Kim H.J."/>
            <person name="Choi S.B."/>
            <person name="Bosland P.W."/>
            <person name="Reeves G."/>
            <person name="Jo S.H."/>
            <person name="Lee B.W."/>
            <person name="Cho H.T."/>
            <person name="Choi H.S."/>
            <person name="Lee M.S."/>
            <person name="Yu Y."/>
            <person name="Do Choi Y."/>
            <person name="Park B.S."/>
            <person name="van Deynze A."/>
            <person name="Ashrafi H."/>
            <person name="Hill T."/>
            <person name="Kim W.T."/>
            <person name="Pai H.S."/>
            <person name="Ahn H.K."/>
            <person name="Yeam I."/>
            <person name="Giovannoni J.J."/>
            <person name="Rose J.K."/>
            <person name="Sorensen I."/>
            <person name="Lee S.J."/>
            <person name="Kim R.W."/>
            <person name="Choi I.Y."/>
            <person name="Choi B.S."/>
            <person name="Lim J.S."/>
            <person name="Lee Y.H."/>
            <person name="Choi D."/>
        </authorList>
    </citation>
    <scope>NUCLEOTIDE SEQUENCE [LARGE SCALE GENOMIC DNA]</scope>
    <source>
        <strain evidence="7">cv. CM334</strain>
    </source>
</reference>
<gene>
    <name evidence="6" type="ORF">T459_07868</name>
</gene>
<organism evidence="6 7">
    <name type="scientific">Capsicum annuum</name>
    <name type="common">Capsicum pepper</name>
    <dbReference type="NCBI Taxonomy" id="4072"/>
    <lineage>
        <taxon>Eukaryota</taxon>
        <taxon>Viridiplantae</taxon>
        <taxon>Streptophyta</taxon>
        <taxon>Embryophyta</taxon>
        <taxon>Tracheophyta</taxon>
        <taxon>Spermatophyta</taxon>
        <taxon>Magnoliopsida</taxon>
        <taxon>eudicotyledons</taxon>
        <taxon>Gunneridae</taxon>
        <taxon>Pentapetalae</taxon>
        <taxon>asterids</taxon>
        <taxon>lamiids</taxon>
        <taxon>Solanales</taxon>
        <taxon>Solanaceae</taxon>
        <taxon>Solanoideae</taxon>
        <taxon>Capsiceae</taxon>
        <taxon>Capsicum</taxon>
    </lineage>
</organism>
<dbReference type="STRING" id="4072.A0A2G2ZUW4"/>
<dbReference type="EMBL" id="AYRZ02000003">
    <property type="protein sequence ID" value="PHT85762.1"/>
    <property type="molecule type" value="Genomic_DNA"/>
</dbReference>
<accession>A0A2G2ZUW4</accession>
<dbReference type="GO" id="GO:0005524">
    <property type="term" value="F:ATP binding"/>
    <property type="evidence" value="ECO:0007669"/>
    <property type="project" value="UniProtKB-KW"/>
</dbReference>
<dbReference type="GO" id="GO:0004674">
    <property type="term" value="F:protein serine/threonine kinase activity"/>
    <property type="evidence" value="ECO:0007669"/>
    <property type="project" value="UniProtKB-KW"/>
</dbReference>
<dbReference type="PANTHER" id="PTHR43895:SF33">
    <property type="entry name" value="PROTEIN KINASE DOMAIN-CONTAINING PROTEIN"/>
    <property type="match status" value="1"/>
</dbReference>
<dbReference type="Gramene" id="PHT85762">
    <property type="protein sequence ID" value="PHT85762"/>
    <property type="gene ID" value="T459_07868"/>
</dbReference>